<keyword evidence="2" id="KW-1185">Reference proteome</keyword>
<dbReference type="AlphaFoldDB" id="A0A4Y2GKJ4"/>
<name>A0A4Y2GKJ4_ARAVE</name>
<dbReference type="EMBL" id="BGPR01001383">
    <property type="protein sequence ID" value="GBM52574.1"/>
    <property type="molecule type" value="Genomic_DNA"/>
</dbReference>
<evidence type="ECO:0000313" key="1">
    <source>
        <dbReference type="EMBL" id="GBM52574.1"/>
    </source>
</evidence>
<comment type="caution">
    <text evidence="1">The sequence shown here is derived from an EMBL/GenBank/DDBJ whole genome shotgun (WGS) entry which is preliminary data.</text>
</comment>
<organism evidence="1 2">
    <name type="scientific">Araneus ventricosus</name>
    <name type="common">Orbweaver spider</name>
    <name type="synonym">Epeira ventricosa</name>
    <dbReference type="NCBI Taxonomy" id="182803"/>
    <lineage>
        <taxon>Eukaryota</taxon>
        <taxon>Metazoa</taxon>
        <taxon>Ecdysozoa</taxon>
        <taxon>Arthropoda</taxon>
        <taxon>Chelicerata</taxon>
        <taxon>Arachnida</taxon>
        <taxon>Araneae</taxon>
        <taxon>Araneomorphae</taxon>
        <taxon>Entelegynae</taxon>
        <taxon>Araneoidea</taxon>
        <taxon>Araneidae</taxon>
        <taxon>Araneus</taxon>
    </lineage>
</organism>
<evidence type="ECO:0000313" key="2">
    <source>
        <dbReference type="Proteomes" id="UP000499080"/>
    </source>
</evidence>
<reference evidence="1 2" key="1">
    <citation type="journal article" date="2019" name="Sci. Rep.">
        <title>Orb-weaving spider Araneus ventricosus genome elucidates the spidroin gene catalogue.</title>
        <authorList>
            <person name="Kono N."/>
            <person name="Nakamura H."/>
            <person name="Ohtoshi R."/>
            <person name="Moran D.A.P."/>
            <person name="Shinohara A."/>
            <person name="Yoshida Y."/>
            <person name="Fujiwara M."/>
            <person name="Mori M."/>
            <person name="Tomita M."/>
            <person name="Arakawa K."/>
        </authorList>
    </citation>
    <scope>NUCLEOTIDE SEQUENCE [LARGE SCALE GENOMIC DNA]</scope>
</reference>
<proteinExistence type="predicted"/>
<accession>A0A4Y2GKJ4</accession>
<dbReference type="Proteomes" id="UP000499080">
    <property type="component" value="Unassembled WGS sequence"/>
</dbReference>
<gene>
    <name evidence="1" type="ORF">AVEN_138540_1</name>
</gene>
<sequence length="73" mass="7719">MVATVRDAGLVPAGYSILTPVKLFSQPLLAGLRLSSLPLHAGILVLVLLPRIASVEAGGVGWGEWVKRMAAKW</sequence>
<protein>
    <submittedName>
        <fullName evidence="1">Uncharacterized protein</fullName>
    </submittedName>
</protein>